<dbReference type="GO" id="GO:0032259">
    <property type="term" value="P:methylation"/>
    <property type="evidence" value="ECO:0007669"/>
    <property type="project" value="UniProtKB-KW"/>
</dbReference>
<feature type="signal peptide" evidence="6">
    <location>
        <begin position="1"/>
        <end position="17"/>
    </location>
</feature>
<accession>A0A1Z5K398</accession>
<reference evidence="7 8" key="1">
    <citation type="journal article" date="2015" name="Plant Cell">
        <title>Oil accumulation by the oleaginous diatom Fistulifera solaris as revealed by the genome and transcriptome.</title>
        <authorList>
            <person name="Tanaka T."/>
            <person name="Maeda Y."/>
            <person name="Veluchamy A."/>
            <person name="Tanaka M."/>
            <person name="Abida H."/>
            <person name="Marechal E."/>
            <person name="Bowler C."/>
            <person name="Muto M."/>
            <person name="Sunaga Y."/>
            <person name="Tanaka M."/>
            <person name="Yoshino T."/>
            <person name="Taniguchi T."/>
            <person name="Fukuda Y."/>
            <person name="Nemoto M."/>
            <person name="Matsumoto M."/>
            <person name="Wong P.S."/>
            <person name="Aburatani S."/>
            <person name="Fujibuchi W."/>
        </authorList>
    </citation>
    <scope>NUCLEOTIDE SEQUENCE [LARGE SCALE GENOMIC DNA]</scope>
    <source>
        <strain evidence="7 8">JPCC DA0580</strain>
    </source>
</reference>
<evidence type="ECO:0000256" key="3">
    <source>
        <dbReference type="ARBA" id="ARBA00037932"/>
    </source>
</evidence>
<keyword evidence="2 7" id="KW-0808">Transferase</keyword>
<dbReference type="GO" id="GO:0005840">
    <property type="term" value="C:ribosome"/>
    <property type="evidence" value="ECO:0007669"/>
    <property type="project" value="UniProtKB-KW"/>
</dbReference>
<gene>
    <name evidence="7" type="ORF">FisN_7Hh034</name>
</gene>
<comment type="similarity">
    <text evidence="3">Belongs to the methyltransferase superfamily. ETFBKMT family.</text>
</comment>
<sequence length="416" mass="46459">MLLALLVLACWLIPTEAFQIRDATFSARRTHHQSANNTFDLPTVSENESAAQLRSVTFRNIDKQNEPDVLCDFLLELGACSVSMTDADRDTDVEEPMFGEPTFNQDERLLWLPPVWNHCHVTAHFSASTQLETLVETVQEFLGSDHPSLSYQLEVVPNRDWIVHVQQSWKPIVVANRFLLTFPWHNQTQIQNDYNMDRLIPLTLQGGVAFGTGEHPTTQLCMEWLSMPENIPSSDDPLVFLDYGSGSGILGMAAAKVHPQLSTIIGIDLDVDACLIANENARINQIEMRNYLPLLEWFVDNKEGNGDNESMSLVYKAYARVGDHSEVVWSSDEGDEQVSPFPLCDVCVANILAAPLMQLAPLLLKLLRPGAKLGMSGILASQEENVIRAFEEAGFVNVHRPQPVQAGWILLQAEKP</sequence>
<keyword evidence="7" id="KW-0689">Ribosomal protein</keyword>
<keyword evidence="1 7" id="KW-0489">Methyltransferase</keyword>
<name>A0A1Z5K398_FISSO</name>
<dbReference type="InParanoid" id="A0A1Z5K398"/>
<evidence type="ECO:0000313" key="8">
    <source>
        <dbReference type="Proteomes" id="UP000198406"/>
    </source>
</evidence>
<dbReference type="Pfam" id="PF06325">
    <property type="entry name" value="PrmA"/>
    <property type="match status" value="2"/>
</dbReference>
<dbReference type="GO" id="GO:0016279">
    <property type="term" value="F:protein-lysine N-methyltransferase activity"/>
    <property type="evidence" value="ECO:0007669"/>
    <property type="project" value="TreeGrafter"/>
</dbReference>
<dbReference type="InterPro" id="IPR029063">
    <property type="entry name" value="SAM-dependent_MTases_sf"/>
</dbReference>
<dbReference type="Gene3D" id="3.40.50.150">
    <property type="entry name" value="Vaccinia Virus protein VP39"/>
    <property type="match status" value="1"/>
</dbReference>
<dbReference type="SUPFAM" id="SSF53335">
    <property type="entry name" value="S-adenosyl-L-methionine-dependent methyltransferases"/>
    <property type="match status" value="1"/>
</dbReference>
<evidence type="ECO:0000256" key="5">
    <source>
        <dbReference type="ARBA" id="ARBA00042266"/>
    </source>
</evidence>
<keyword evidence="7" id="KW-0687">Ribonucleoprotein</keyword>
<comment type="caution">
    <text evidence="7">The sequence shown here is derived from an EMBL/GenBank/DDBJ whole genome shotgun (WGS) entry which is preliminary data.</text>
</comment>
<evidence type="ECO:0000256" key="2">
    <source>
        <dbReference type="ARBA" id="ARBA00022679"/>
    </source>
</evidence>
<dbReference type="Proteomes" id="UP000198406">
    <property type="component" value="Unassembled WGS sequence"/>
</dbReference>
<proteinExistence type="inferred from homology"/>
<dbReference type="AlphaFoldDB" id="A0A1Z5K398"/>
<feature type="chain" id="PRO_5012599835" description="ETFB lysine methyltransferase" evidence="6">
    <location>
        <begin position="18"/>
        <end position="416"/>
    </location>
</feature>
<protein>
    <recommendedName>
        <fullName evidence="5">ETFB lysine methyltransferase</fullName>
    </recommendedName>
    <alternativeName>
        <fullName evidence="4">Protein N-lysine methyltransferase METTL20</fullName>
    </alternativeName>
</protein>
<keyword evidence="8" id="KW-1185">Reference proteome</keyword>
<evidence type="ECO:0000313" key="7">
    <source>
        <dbReference type="EMBL" id="GAX20724.1"/>
    </source>
</evidence>
<dbReference type="PANTHER" id="PTHR43648:SF1">
    <property type="entry name" value="ELECTRON TRANSFER FLAVOPROTEIN BETA SUBUNIT LYSINE METHYLTRANSFERASE"/>
    <property type="match status" value="1"/>
</dbReference>
<dbReference type="OrthoDB" id="419617at2759"/>
<dbReference type="InterPro" id="IPR050078">
    <property type="entry name" value="Ribosomal_L11_MeTrfase_PrmA"/>
</dbReference>
<evidence type="ECO:0000256" key="1">
    <source>
        <dbReference type="ARBA" id="ARBA00022603"/>
    </source>
</evidence>
<keyword evidence="6" id="KW-0732">Signal</keyword>
<evidence type="ECO:0000256" key="4">
    <source>
        <dbReference type="ARBA" id="ARBA00041867"/>
    </source>
</evidence>
<organism evidence="7 8">
    <name type="scientific">Fistulifera solaris</name>
    <name type="common">Oleaginous diatom</name>
    <dbReference type="NCBI Taxonomy" id="1519565"/>
    <lineage>
        <taxon>Eukaryota</taxon>
        <taxon>Sar</taxon>
        <taxon>Stramenopiles</taxon>
        <taxon>Ochrophyta</taxon>
        <taxon>Bacillariophyta</taxon>
        <taxon>Bacillariophyceae</taxon>
        <taxon>Bacillariophycidae</taxon>
        <taxon>Naviculales</taxon>
        <taxon>Naviculaceae</taxon>
        <taxon>Fistulifera</taxon>
    </lineage>
</organism>
<dbReference type="PANTHER" id="PTHR43648">
    <property type="entry name" value="ELECTRON TRANSFER FLAVOPROTEIN BETA SUBUNIT LYSINE METHYLTRANSFERASE"/>
    <property type="match status" value="1"/>
</dbReference>
<dbReference type="EMBL" id="BDSP01000152">
    <property type="protein sequence ID" value="GAX20724.1"/>
    <property type="molecule type" value="Genomic_DNA"/>
</dbReference>
<evidence type="ECO:0000256" key="6">
    <source>
        <dbReference type="SAM" id="SignalP"/>
    </source>
</evidence>